<dbReference type="AlphaFoldDB" id="A0A5C2RXN0"/>
<feature type="non-terminal residue" evidence="1">
    <location>
        <position position="1"/>
    </location>
</feature>
<gene>
    <name evidence="1" type="ORF">L227DRAFT_488764</name>
</gene>
<accession>A0A5C2RXN0</accession>
<name>A0A5C2RXN0_9APHY</name>
<dbReference type="EMBL" id="ML122293">
    <property type="protein sequence ID" value="RPD55768.1"/>
    <property type="molecule type" value="Genomic_DNA"/>
</dbReference>
<sequence length="80" mass="9290">IERTPDIYLAELQEELEDARGIRVSCETIATALRHRGFTRKKVSREASERVEGQRLEFRAYMAENFRADQLVFVDESATN</sequence>
<dbReference type="STRING" id="1328759.A0A5C2RXN0"/>
<evidence type="ECO:0000313" key="1">
    <source>
        <dbReference type="EMBL" id="RPD55768.1"/>
    </source>
</evidence>
<dbReference type="Proteomes" id="UP000313359">
    <property type="component" value="Unassembled WGS sequence"/>
</dbReference>
<proteinExistence type="predicted"/>
<reference evidence="1" key="1">
    <citation type="journal article" date="2018" name="Genome Biol. Evol.">
        <title>Genomics and development of Lentinus tigrinus, a white-rot wood-decaying mushroom with dimorphic fruiting bodies.</title>
        <authorList>
            <person name="Wu B."/>
            <person name="Xu Z."/>
            <person name="Knudson A."/>
            <person name="Carlson A."/>
            <person name="Chen N."/>
            <person name="Kovaka S."/>
            <person name="LaButti K."/>
            <person name="Lipzen A."/>
            <person name="Pennachio C."/>
            <person name="Riley R."/>
            <person name="Schakwitz W."/>
            <person name="Umezawa K."/>
            <person name="Ohm R.A."/>
            <person name="Grigoriev I.V."/>
            <person name="Nagy L.G."/>
            <person name="Gibbons J."/>
            <person name="Hibbett D."/>
        </authorList>
    </citation>
    <scope>NUCLEOTIDE SEQUENCE [LARGE SCALE GENOMIC DNA]</scope>
    <source>
        <strain evidence="1">ALCF2SS1-6</strain>
    </source>
</reference>
<organism evidence="1 2">
    <name type="scientific">Lentinus tigrinus ALCF2SS1-6</name>
    <dbReference type="NCBI Taxonomy" id="1328759"/>
    <lineage>
        <taxon>Eukaryota</taxon>
        <taxon>Fungi</taxon>
        <taxon>Dikarya</taxon>
        <taxon>Basidiomycota</taxon>
        <taxon>Agaricomycotina</taxon>
        <taxon>Agaricomycetes</taxon>
        <taxon>Polyporales</taxon>
        <taxon>Polyporaceae</taxon>
        <taxon>Lentinus</taxon>
    </lineage>
</organism>
<feature type="non-terminal residue" evidence="1">
    <location>
        <position position="80"/>
    </location>
</feature>
<evidence type="ECO:0008006" key="3">
    <source>
        <dbReference type="Google" id="ProtNLM"/>
    </source>
</evidence>
<keyword evidence="2" id="KW-1185">Reference proteome</keyword>
<evidence type="ECO:0000313" key="2">
    <source>
        <dbReference type="Proteomes" id="UP000313359"/>
    </source>
</evidence>
<protein>
    <recommendedName>
        <fullName evidence="3">Winged helix-turn helix domain-containing protein</fullName>
    </recommendedName>
</protein>
<dbReference type="OrthoDB" id="2730708at2759"/>